<dbReference type="RefSeq" id="WP_017041304.1">
    <property type="nucleotide sequence ID" value="NZ_AJYQ02000002.1"/>
</dbReference>
<dbReference type="Proteomes" id="UP000094741">
    <property type="component" value="Unassembled WGS sequence"/>
</dbReference>
<gene>
    <name evidence="1" type="ORF">A1QO_02700</name>
</gene>
<evidence type="ECO:0000313" key="2">
    <source>
        <dbReference type="Proteomes" id="UP000094741"/>
    </source>
</evidence>
<protein>
    <submittedName>
        <fullName evidence="1">Uncharacterized protein</fullName>
    </submittedName>
</protein>
<organism evidence="1 2">
    <name type="scientific">Vibrio genomosp. F10 str. ZF-129</name>
    <dbReference type="NCBI Taxonomy" id="1187848"/>
    <lineage>
        <taxon>Bacteria</taxon>
        <taxon>Pseudomonadati</taxon>
        <taxon>Pseudomonadota</taxon>
        <taxon>Gammaproteobacteria</taxon>
        <taxon>Vibrionales</taxon>
        <taxon>Vibrionaceae</taxon>
        <taxon>Vibrio</taxon>
    </lineage>
</organism>
<evidence type="ECO:0000313" key="1">
    <source>
        <dbReference type="EMBL" id="OEE38307.1"/>
    </source>
</evidence>
<reference evidence="1 2" key="1">
    <citation type="journal article" date="2012" name="Science">
        <title>Ecological populations of bacteria act as socially cohesive units of antibiotic production and resistance.</title>
        <authorList>
            <person name="Cordero O.X."/>
            <person name="Wildschutte H."/>
            <person name="Kirkup B."/>
            <person name="Proehl S."/>
            <person name="Ngo L."/>
            <person name="Hussain F."/>
            <person name="Le Roux F."/>
            <person name="Mincer T."/>
            <person name="Polz M.F."/>
        </authorList>
    </citation>
    <scope>NUCLEOTIDE SEQUENCE [LARGE SCALE GENOMIC DNA]</scope>
    <source>
        <strain evidence="1 2">ZF-129</strain>
    </source>
</reference>
<comment type="caution">
    <text evidence="1">The sequence shown here is derived from an EMBL/GenBank/DDBJ whole genome shotgun (WGS) entry which is preliminary data.</text>
</comment>
<sequence length="252" mass="28185">MMNISMFNVGSRRLHCAECAIGASNDTYWSCGIHTPMIDGIALGNLWNSKDKAVRDACETLDSDPQVVLHYAMKSLLILSMKTKKPFSQNGIEELESAKSLILKLANEGHFYRSACPTQSIYYVLNGNVVTDLLIKSNNIWYAYDGDYIGSGFQALYSKGGEERESSTALCPGYFVLTVQGESRNPVQWPITLPEQFDKGLAVWSKSDINRAMWQLKNDDFNFMSMFLDHVRTGINSGEISGVFNESLSWSI</sequence>
<dbReference type="EMBL" id="AJYQ02000002">
    <property type="protein sequence ID" value="OEE38307.1"/>
    <property type="molecule type" value="Genomic_DNA"/>
</dbReference>
<name>A0A1E5BKA9_9VIBR</name>
<dbReference type="AlphaFoldDB" id="A0A1E5BKA9"/>
<proteinExistence type="predicted"/>
<accession>A0A1E5BKA9</accession>